<proteinExistence type="predicted"/>
<sequence length="159" mass="18279">MHKSTVEVITSEGWLRTGDIGRLDDTGHRYVEDRIKDMITTRWRNVRGPERTRPARTSSRARRRDNQWAGQESGRVRQGARQVIVDAPDGPAQRHGGRYSRPHACSPRRLRSSAGRSGRDDPRSEAKILKKHLREPYWDARTPARGLRPPIARSSHSFR</sequence>
<name>A0A848KM22_9NOCA</name>
<gene>
    <name evidence="2" type="ORF">FGL95_28115</name>
</gene>
<reference evidence="2 3" key="1">
    <citation type="submission" date="2019-05" db="EMBL/GenBank/DDBJ databases">
        <authorList>
            <person name="Lee S.D."/>
        </authorList>
    </citation>
    <scope>NUCLEOTIDE SEQUENCE [LARGE SCALE GENOMIC DNA]</scope>
    <source>
        <strain evidence="2 3">YC2-7</strain>
    </source>
</reference>
<comment type="caution">
    <text evidence="2">The sequence shown here is derived from an EMBL/GenBank/DDBJ whole genome shotgun (WGS) entry which is preliminary data.</text>
</comment>
<evidence type="ECO:0000256" key="1">
    <source>
        <dbReference type="SAM" id="MobiDB-lite"/>
    </source>
</evidence>
<accession>A0A848KM22</accession>
<dbReference type="EMBL" id="VCQU01000013">
    <property type="protein sequence ID" value="NMN98906.1"/>
    <property type="molecule type" value="Genomic_DNA"/>
</dbReference>
<evidence type="ECO:0000313" key="2">
    <source>
        <dbReference type="EMBL" id="NMN98906.1"/>
    </source>
</evidence>
<reference evidence="2 3" key="2">
    <citation type="submission" date="2020-06" db="EMBL/GenBank/DDBJ databases">
        <title>Antribacter stalactiti gen. nov., sp. nov., a new member of the family Nacardiaceae isolated from a cave.</title>
        <authorList>
            <person name="Kim I.S."/>
        </authorList>
    </citation>
    <scope>NUCLEOTIDE SEQUENCE [LARGE SCALE GENOMIC DNA]</scope>
    <source>
        <strain evidence="2 3">YC2-7</strain>
    </source>
</reference>
<feature type="compositionally biased region" description="Basic and acidic residues" evidence="1">
    <location>
        <begin position="117"/>
        <end position="138"/>
    </location>
</feature>
<keyword evidence="3" id="KW-1185">Reference proteome</keyword>
<dbReference type="SUPFAM" id="SSF56801">
    <property type="entry name" value="Acetyl-CoA synthetase-like"/>
    <property type="match status" value="1"/>
</dbReference>
<dbReference type="InterPro" id="IPR042099">
    <property type="entry name" value="ANL_N_sf"/>
</dbReference>
<keyword evidence="2" id="KW-0436">Ligase</keyword>
<feature type="region of interest" description="Disordered" evidence="1">
    <location>
        <begin position="45"/>
        <end position="159"/>
    </location>
</feature>
<organism evidence="2 3">
    <name type="scientific">Antrihabitans stalactiti</name>
    <dbReference type="NCBI Taxonomy" id="2584121"/>
    <lineage>
        <taxon>Bacteria</taxon>
        <taxon>Bacillati</taxon>
        <taxon>Actinomycetota</taxon>
        <taxon>Actinomycetes</taxon>
        <taxon>Mycobacteriales</taxon>
        <taxon>Nocardiaceae</taxon>
        <taxon>Antrihabitans</taxon>
    </lineage>
</organism>
<evidence type="ECO:0000313" key="3">
    <source>
        <dbReference type="Proteomes" id="UP000535543"/>
    </source>
</evidence>
<dbReference type="AlphaFoldDB" id="A0A848KM22"/>
<feature type="compositionally biased region" description="Basic residues" evidence="1">
    <location>
        <begin position="95"/>
        <end position="111"/>
    </location>
</feature>
<dbReference type="Proteomes" id="UP000535543">
    <property type="component" value="Unassembled WGS sequence"/>
</dbReference>
<protein>
    <submittedName>
        <fullName evidence="2">Acyl--CoA ligase</fullName>
    </submittedName>
</protein>
<dbReference type="GO" id="GO:0016874">
    <property type="term" value="F:ligase activity"/>
    <property type="evidence" value="ECO:0007669"/>
    <property type="project" value="UniProtKB-KW"/>
</dbReference>
<dbReference type="Gene3D" id="3.40.50.12780">
    <property type="entry name" value="N-terminal domain of ligase-like"/>
    <property type="match status" value="1"/>
</dbReference>